<dbReference type="EMBL" id="UNSH01000067">
    <property type="protein sequence ID" value="SZF04704.1"/>
    <property type="molecule type" value="Genomic_DNA"/>
</dbReference>
<feature type="compositionally biased region" description="Polar residues" evidence="1">
    <location>
        <begin position="352"/>
        <end position="366"/>
    </location>
</feature>
<gene>
    <name evidence="2" type="ORF">BLGHR1_15502</name>
</gene>
<feature type="compositionally biased region" description="Low complexity" evidence="1">
    <location>
        <begin position="86"/>
        <end position="101"/>
    </location>
</feature>
<feature type="region of interest" description="Disordered" evidence="1">
    <location>
        <begin position="499"/>
        <end position="561"/>
    </location>
</feature>
<dbReference type="Proteomes" id="UP000275772">
    <property type="component" value="Unassembled WGS sequence"/>
</dbReference>
<reference evidence="2 3" key="1">
    <citation type="submission" date="2017-11" db="EMBL/GenBank/DDBJ databases">
        <authorList>
            <person name="Kracher B."/>
        </authorList>
    </citation>
    <scope>NUCLEOTIDE SEQUENCE [LARGE SCALE GENOMIC DNA]</scope>
    <source>
        <strain evidence="2 3">RACE1</strain>
    </source>
</reference>
<feature type="region of interest" description="Disordered" evidence="1">
    <location>
        <begin position="352"/>
        <end position="371"/>
    </location>
</feature>
<organism evidence="2 3">
    <name type="scientific">Blumeria hordei</name>
    <name type="common">Barley powdery mildew</name>
    <name type="synonym">Blumeria graminis f. sp. hordei</name>
    <dbReference type="NCBI Taxonomy" id="2867405"/>
    <lineage>
        <taxon>Eukaryota</taxon>
        <taxon>Fungi</taxon>
        <taxon>Dikarya</taxon>
        <taxon>Ascomycota</taxon>
        <taxon>Pezizomycotina</taxon>
        <taxon>Leotiomycetes</taxon>
        <taxon>Erysiphales</taxon>
        <taxon>Erysiphaceae</taxon>
        <taxon>Blumeria</taxon>
    </lineage>
</organism>
<dbReference type="AlphaFoldDB" id="A0A383UWF9"/>
<protein>
    <submittedName>
        <fullName evidence="2">Uncharacterized protein</fullName>
    </submittedName>
</protein>
<name>A0A383UWF9_BLUHO</name>
<feature type="region of interest" description="Disordered" evidence="1">
    <location>
        <begin position="410"/>
        <end position="441"/>
    </location>
</feature>
<feature type="region of interest" description="Disordered" evidence="1">
    <location>
        <begin position="664"/>
        <end position="683"/>
    </location>
</feature>
<feature type="compositionally biased region" description="Polar residues" evidence="1">
    <location>
        <begin position="413"/>
        <end position="441"/>
    </location>
</feature>
<feature type="region of interest" description="Disordered" evidence="1">
    <location>
        <begin position="1"/>
        <end position="106"/>
    </location>
</feature>
<evidence type="ECO:0000313" key="2">
    <source>
        <dbReference type="EMBL" id="SZF04704.1"/>
    </source>
</evidence>
<feature type="region of interest" description="Disordered" evidence="1">
    <location>
        <begin position="688"/>
        <end position="743"/>
    </location>
</feature>
<evidence type="ECO:0000256" key="1">
    <source>
        <dbReference type="SAM" id="MobiDB-lite"/>
    </source>
</evidence>
<proteinExistence type="predicted"/>
<accession>A0A383UWF9</accession>
<evidence type="ECO:0000313" key="3">
    <source>
        <dbReference type="Proteomes" id="UP000275772"/>
    </source>
</evidence>
<dbReference type="VEuPathDB" id="FungiDB:BLGHR1_15502"/>
<sequence length="876" mass="97198">MASNEAQDIEMPDNLPENVTQDLGHVNSFDGKAGISNTNPKQNDPAIRFDGRDNSSSVPSVILAPSKESEPSALSRTKKSNKMTPSQLQNNSSNLQASASSEQPFDDAENMIQKEVERLKEVLLDVSPKAAQKVLREMWRVFMFAELDEDHVSFLLRAGLKNANSSILSRVFRDESLYRGQMLEFICRKGQTIARVLQTATSNQLTSLVPESVLDDAIAERLKYVSARDLVNWLASAQRLGYRCEDIIDDNDESVVPFDIDRVAPYSVRQNETVSNLVNLAPPNNSYLVQQPNNSQYPKDLTGTATTVSKPSQQALQTSVYHNQKIVEEVPRGVASLKNKQLHNQTAESLLRIQSPSQANEGQTSAMKAPSHNVQKPDLICPCCLCSLPNLMAFASHLREKSCVKQIPENNRKFTPSHHQSTMSSRNTSQTPSYTHQTVDQSPQTNLANHADNYLVSSQRSTPNLEHPQSQKSAPDLQIISNLYPLTNENVGIHTFSPAQLNQNSQGPTQPQQSSAFTPSGSPMPWSWSQKIPQGVQATQKNSKNQSSISEKNLSPQSSGTEIPIEKLIAMESEIKQIEDNLKHEIAKIPDEWQPDQRQARIHSLKSVASNKKTGIRKTYGVSLKSHKLARKAINQSSTNSNHGHAKTLLIAKSNSFQYSGIKSSGLNSSEAHGTYPTQQVDLPNVQITHPSRDFNNSQSYETPYSIIPNINTEEPKNSKGNVESSISKEPPKNTQEMGSNQSTDVQVIKQIRNNLENPNEASNSDERVIPETGLIENNFQDSDTRTASIEANSILGSRTNPNDTKEPSDSEIIEVCEMLVTDLNSNLKDNDKIHPPDSKCIEELPKTNEKLTILPEPEYIISSSEKEIETRDNNE</sequence>